<dbReference type="InterPro" id="IPR036179">
    <property type="entry name" value="Ig-like_dom_sf"/>
</dbReference>
<dbReference type="Gene3D" id="2.60.40.10">
    <property type="entry name" value="Immunoglobulins"/>
    <property type="match status" value="8"/>
</dbReference>
<sequence length="891" mass="99193">LIAGTDLMHIMEMTYYWVSGYNELKTDLIYFIFKITRINRLYRIHLTSDGESVLFVDCATAKTAGLFTCIATNSEGETSVETQLTVHARLGRQMQSLAPQFTVDLMDIGVSIGHPVSLKCVIKGAPEPQLKWFFTDDSRRTVALKTIPGSAWSECRRGDDCELRTESVVSAQQGTYQCLAINEHGKALSQCYVLVGELSEEPAGPPHFVRCLRDIWCPLGSYTVLEVEVGGHPLPELTWYHFDQKVVEDKSVQVHWIVYISQSRCELRISKMGIRHVGNYSVEASNVYGVVRTNASVNVGQVKENKEPPVFLQGSKLIETVKNFYGLEDLDFIEGDSAALAGKISRRKRHRMQGNSTAANDVMKSIMNAEESIHVAEFTTLEEVRGAINIRNKKICRPKFMVKPKAKKEIEEYKSLRLKTAISANPVAVVHWDKLGVHHVSHIDSGFYNCTASNSEGLVTCTSEIEVTSSDQTARKYSKKEFKSPTFIEVLPGRLKADVGDSLTVQCSVLAYPTPSVQWLRNGTVLKPQHDRYAMLFDGETSTLIFHKLTAADSGKYCCTMTNQQGEAKTAMHLDVSKNENTSLKSLDGIPPKFLEKIKDVIKAKDGDEATLIAELVEGSEPLRIRWFHNKVEINNSSAFKHVRVGNVLRLVIADVFPEDGGDYVCEAKNDYGLAKCNMRFVVSEKRTNEFLNPPLIVEAPKSLTVDPGANAQITVTLRGHPEPAIAWSRNNQPIIPNEKYQVSGRSFTFFIKTFKKQMLFFTDNTCKYELNAANYAGSATAIVELKVAEVKDLESVLPKFTLLPISVQCAMGQKAMLNCAFTGSPQPVVSWYHSGTKIISGHNGITIISTSTTSQLSILCLQENHLGEYLCTIRNAYGEDLSRSMILQEG</sequence>
<dbReference type="PROSITE" id="PS50835">
    <property type="entry name" value="IG_LIKE"/>
    <property type="match status" value="5"/>
</dbReference>
<dbReference type="Pfam" id="PF07679">
    <property type="entry name" value="I-set"/>
    <property type="match status" value="6"/>
</dbReference>
<dbReference type="CDD" id="cd00096">
    <property type="entry name" value="Ig"/>
    <property type="match status" value="2"/>
</dbReference>
<evidence type="ECO:0000313" key="6">
    <source>
        <dbReference type="Proteomes" id="UP000038040"/>
    </source>
</evidence>
<evidence type="ECO:0000256" key="3">
    <source>
        <dbReference type="ARBA" id="ARBA00023157"/>
    </source>
</evidence>
<evidence type="ECO:0000256" key="4">
    <source>
        <dbReference type="ARBA" id="ARBA00023319"/>
    </source>
</evidence>
<dbReference type="InterPro" id="IPR003599">
    <property type="entry name" value="Ig_sub"/>
</dbReference>
<dbReference type="WBParaSite" id="DME_0000983101-mRNA-1">
    <property type="protein sequence ID" value="DME_0000983101-mRNA-1"/>
    <property type="gene ID" value="DME_0000983101"/>
</dbReference>
<feature type="domain" description="Ig-like" evidence="5">
    <location>
        <begin position="695"/>
        <end position="789"/>
    </location>
</feature>
<dbReference type="SMART" id="SM00408">
    <property type="entry name" value="IGc2"/>
    <property type="match status" value="6"/>
</dbReference>
<proteinExistence type="predicted"/>
<evidence type="ECO:0000259" key="5">
    <source>
        <dbReference type="PROSITE" id="PS50835"/>
    </source>
</evidence>
<dbReference type="SMART" id="SM00409">
    <property type="entry name" value="IG"/>
    <property type="match status" value="7"/>
</dbReference>
<evidence type="ECO:0000313" key="7">
    <source>
        <dbReference type="WBParaSite" id="DME_0000983101-mRNA-1"/>
    </source>
</evidence>
<feature type="domain" description="Ig-like" evidence="5">
    <location>
        <begin position="99"/>
        <end position="189"/>
    </location>
</feature>
<dbReference type="GO" id="GO:0007156">
    <property type="term" value="P:homophilic cell adhesion via plasma membrane adhesion molecules"/>
    <property type="evidence" value="ECO:0007669"/>
    <property type="project" value="TreeGrafter"/>
</dbReference>
<dbReference type="PANTHER" id="PTHR45080">
    <property type="entry name" value="CONTACTIN 5"/>
    <property type="match status" value="1"/>
</dbReference>
<feature type="domain" description="Ig-like" evidence="5">
    <location>
        <begin position="592"/>
        <end position="684"/>
    </location>
</feature>
<protein>
    <submittedName>
        <fullName evidence="7">OBSCN</fullName>
    </submittedName>
</protein>
<dbReference type="SUPFAM" id="SSF48726">
    <property type="entry name" value="Immunoglobulin"/>
    <property type="match status" value="8"/>
</dbReference>
<dbReference type="FunFam" id="2.60.40.10:FF:000107">
    <property type="entry name" value="Myosin, light chain kinase a"/>
    <property type="match status" value="2"/>
</dbReference>
<dbReference type="InterPro" id="IPR007110">
    <property type="entry name" value="Ig-like_dom"/>
</dbReference>
<keyword evidence="1" id="KW-0732">Signal</keyword>
<keyword evidence="3" id="KW-1015">Disulfide bond</keyword>
<feature type="domain" description="Ig-like" evidence="5">
    <location>
        <begin position="799"/>
        <end position="883"/>
    </location>
</feature>
<dbReference type="InterPro" id="IPR013783">
    <property type="entry name" value="Ig-like_fold"/>
</dbReference>
<reference evidence="7" key="1">
    <citation type="submission" date="2016-04" db="UniProtKB">
        <authorList>
            <consortium name="WormBaseParasite"/>
        </authorList>
    </citation>
    <scope>IDENTIFICATION</scope>
</reference>
<evidence type="ECO:0000256" key="1">
    <source>
        <dbReference type="ARBA" id="ARBA00022729"/>
    </source>
</evidence>
<dbReference type="GO" id="GO:0005886">
    <property type="term" value="C:plasma membrane"/>
    <property type="evidence" value="ECO:0007669"/>
    <property type="project" value="TreeGrafter"/>
</dbReference>
<dbReference type="Proteomes" id="UP000038040">
    <property type="component" value="Unplaced"/>
</dbReference>
<keyword evidence="4" id="KW-0393">Immunoglobulin domain</keyword>
<evidence type="ECO:0000256" key="2">
    <source>
        <dbReference type="ARBA" id="ARBA00022737"/>
    </source>
</evidence>
<dbReference type="InterPro" id="IPR013098">
    <property type="entry name" value="Ig_I-set"/>
</dbReference>
<name>A0A0N4UPE8_DRAME</name>
<accession>A0A0N4UPE8</accession>
<dbReference type="InterPro" id="IPR003598">
    <property type="entry name" value="Ig_sub2"/>
</dbReference>
<dbReference type="InterPro" id="IPR050958">
    <property type="entry name" value="Cell_Adh-Cytoskel_Orgn"/>
</dbReference>
<organism evidence="6 7">
    <name type="scientific">Dracunculus medinensis</name>
    <name type="common">Guinea worm</name>
    <dbReference type="NCBI Taxonomy" id="318479"/>
    <lineage>
        <taxon>Eukaryota</taxon>
        <taxon>Metazoa</taxon>
        <taxon>Ecdysozoa</taxon>
        <taxon>Nematoda</taxon>
        <taxon>Chromadorea</taxon>
        <taxon>Rhabditida</taxon>
        <taxon>Spirurina</taxon>
        <taxon>Dracunculoidea</taxon>
        <taxon>Dracunculidae</taxon>
        <taxon>Dracunculus</taxon>
    </lineage>
</organism>
<dbReference type="FunFam" id="2.60.40.10:FF:000032">
    <property type="entry name" value="palladin isoform X1"/>
    <property type="match status" value="2"/>
</dbReference>
<feature type="domain" description="Ig-like" evidence="5">
    <location>
        <begin position="485"/>
        <end position="577"/>
    </location>
</feature>
<dbReference type="PANTHER" id="PTHR45080:SF8">
    <property type="entry name" value="IG-LIKE DOMAIN-CONTAINING PROTEIN"/>
    <property type="match status" value="1"/>
</dbReference>
<keyword evidence="2" id="KW-0677">Repeat</keyword>
<dbReference type="AlphaFoldDB" id="A0A0N4UPE8"/>